<evidence type="ECO:0000313" key="2">
    <source>
        <dbReference type="EMBL" id="RRS02383.1"/>
    </source>
</evidence>
<organism evidence="2 3">
    <name type="scientific">Aquabacterium soli</name>
    <dbReference type="NCBI Taxonomy" id="2493092"/>
    <lineage>
        <taxon>Bacteria</taxon>
        <taxon>Pseudomonadati</taxon>
        <taxon>Pseudomonadota</taxon>
        <taxon>Betaproteobacteria</taxon>
        <taxon>Burkholderiales</taxon>
        <taxon>Aquabacterium</taxon>
    </lineage>
</organism>
<keyword evidence="3" id="KW-1185">Reference proteome</keyword>
<dbReference type="InterPro" id="IPR001853">
    <property type="entry name" value="DSBA-like_thioredoxin_dom"/>
</dbReference>
<evidence type="ECO:0000313" key="3">
    <source>
        <dbReference type="Proteomes" id="UP000269265"/>
    </source>
</evidence>
<keyword evidence="2" id="KW-0413">Isomerase</keyword>
<dbReference type="CDD" id="cd03025">
    <property type="entry name" value="DsbA_FrnE_like"/>
    <property type="match status" value="1"/>
</dbReference>
<dbReference type="Pfam" id="PF01323">
    <property type="entry name" value="DSBA"/>
    <property type="match status" value="1"/>
</dbReference>
<proteinExistence type="predicted"/>
<dbReference type="Gene3D" id="1.10.472.60">
    <property type="entry name" value="putative protein disulfide isomerase domain"/>
    <property type="match status" value="1"/>
</dbReference>
<dbReference type="AlphaFoldDB" id="A0A3R8YK86"/>
<dbReference type="InterPro" id="IPR036249">
    <property type="entry name" value="Thioredoxin-like_sf"/>
</dbReference>
<gene>
    <name evidence="2" type="ORF">EIP75_20755</name>
</gene>
<dbReference type="OrthoDB" id="9813770at2"/>
<comment type="caution">
    <text evidence="2">The sequence shown here is derived from an EMBL/GenBank/DDBJ whole genome shotgun (WGS) entry which is preliminary data.</text>
</comment>
<feature type="domain" description="DSBA-like thioredoxin" evidence="1">
    <location>
        <begin position="20"/>
        <end position="203"/>
    </location>
</feature>
<dbReference type="Proteomes" id="UP000269265">
    <property type="component" value="Unassembled WGS sequence"/>
</dbReference>
<dbReference type="GO" id="GO:0016491">
    <property type="term" value="F:oxidoreductase activity"/>
    <property type="evidence" value="ECO:0007669"/>
    <property type="project" value="InterPro"/>
</dbReference>
<dbReference type="GO" id="GO:0016853">
    <property type="term" value="F:isomerase activity"/>
    <property type="evidence" value="ECO:0007669"/>
    <property type="project" value="UniProtKB-KW"/>
</dbReference>
<name>A0A3R8YK86_9BURK</name>
<accession>A0A3R8YK86</accession>
<evidence type="ECO:0000259" key="1">
    <source>
        <dbReference type="Pfam" id="PF01323"/>
    </source>
</evidence>
<dbReference type="SUPFAM" id="SSF52833">
    <property type="entry name" value="Thioredoxin-like"/>
    <property type="match status" value="1"/>
</dbReference>
<protein>
    <submittedName>
        <fullName evidence="2">Protein-disulfide isomerase</fullName>
    </submittedName>
</protein>
<dbReference type="EMBL" id="RSED01000023">
    <property type="protein sequence ID" value="RRS02383.1"/>
    <property type="molecule type" value="Genomic_DNA"/>
</dbReference>
<sequence length="238" mass="26104">MGDMDNGDLDEGPAVLHVGDPTCPWCWGMSPSVKLLAATCHPAGIDVRLIVTGRRIDGADAGSPSRRNRLRKDWAYIRSVTGQPFDLGLLERASFEHDTEPACRALVAVRGVVKAHGLPRPVELAFFSEVQRSLHVQGEDPTESAFYLGICEKLGVPRDAFRALFFSAGARSQVQADAVLARRLRVKTLPTLLWQNGQDLHVLAEGYVGADELLARLHGRLASFPMPRKLDTSLRQTD</sequence>
<reference evidence="2 3" key="1">
    <citation type="submission" date="2018-12" db="EMBL/GenBank/DDBJ databases">
        <title>The whole draft genome of Aquabacterium sp. SJQ9.</title>
        <authorList>
            <person name="Sun L."/>
            <person name="Gao X."/>
            <person name="Chen W."/>
            <person name="Huang K."/>
        </authorList>
    </citation>
    <scope>NUCLEOTIDE SEQUENCE [LARGE SCALE GENOMIC DNA]</scope>
    <source>
        <strain evidence="2 3">SJQ9</strain>
    </source>
</reference>
<dbReference type="PANTHER" id="PTHR13887:SF54">
    <property type="entry name" value="DSBA FAMILY PROTEIN"/>
    <property type="match status" value="1"/>
</dbReference>
<dbReference type="Gene3D" id="3.40.30.10">
    <property type="entry name" value="Glutaredoxin"/>
    <property type="match status" value="1"/>
</dbReference>
<dbReference type="PANTHER" id="PTHR13887">
    <property type="entry name" value="GLUTATHIONE S-TRANSFERASE KAPPA"/>
    <property type="match status" value="1"/>
</dbReference>